<proteinExistence type="predicted"/>
<sequence>MNAHDVDEAIVSRTNNPLERFNRKINAALPSPHPSLPAFVAMIQVLSQRHVDRIDDMAKCRAKKRPRRRNIEPVNLPESIFLE</sequence>
<name>A0A225VWT6_9STRA</name>
<evidence type="ECO:0000313" key="2">
    <source>
        <dbReference type="Proteomes" id="UP000198211"/>
    </source>
</evidence>
<dbReference type="AlphaFoldDB" id="A0A225VWT6"/>
<comment type="caution">
    <text evidence="1">The sequence shown here is derived from an EMBL/GenBank/DDBJ whole genome shotgun (WGS) entry which is preliminary data.</text>
</comment>
<accession>A0A225VWT6</accession>
<dbReference type="EMBL" id="NBNE01002850">
    <property type="protein sequence ID" value="OWZ09267.1"/>
    <property type="molecule type" value="Genomic_DNA"/>
</dbReference>
<keyword evidence="2" id="KW-1185">Reference proteome</keyword>
<evidence type="ECO:0000313" key="1">
    <source>
        <dbReference type="EMBL" id="OWZ09267.1"/>
    </source>
</evidence>
<organism evidence="1 2">
    <name type="scientific">Phytophthora megakarya</name>
    <dbReference type="NCBI Taxonomy" id="4795"/>
    <lineage>
        <taxon>Eukaryota</taxon>
        <taxon>Sar</taxon>
        <taxon>Stramenopiles</taxon>
        <taxon>Oomycota</taxon>
        <taxon>Peronosporomycetes</taxon>
        <taxon>Peronosporales</taxon>
        <taxon>Peronosporaceae</taxon>
        <taxon>Phytophthora</taxon>
    </lineage>
</organism>
<protein>
    <recommendedName>
        <fullName evidence="3">Transposase</fullName>
    </recommendedName>
</protein>
<evidence type="ECO:0008006" key="3">
    <source>
        <dbReference type="Google" id="ProtNLM"/>
    </source>
</evidence>
<dbReference type="Proteomes" id="UP000198211">
    <property type="component" value="Unassembled WGS sequence"/>
</dbReference>
<reference evidence="2" key="1">
    <citation type="submission" date="2017-03" db="EMBL/GenBank/DDBJ databases">
        <title>Phytopthora megakarya and P. palmivora, two closely related causual agents of cacao black pod achieved similar genome size and gene model numbers by different mechanisms.</title>
        <authorList>
            <person name="Ali S."/>
            <person name="Shao J."/>
            <person name="Larry D.J."/>
            <person name="Kronmiller B."/>
            <person name="Shen D."/>
            <person name="Strem M.D."/>
            <person name="Melnick R.L."/>
            <person name="Guiltinan M.J."/>
            <person name="Tyler B.M."/>
            <person name="Meinhardt L.W."/>
            <person name="Bailey B.A."/>
        </authorList>
    </citation>
    <scope>NUCLEOTIDE SEQUENCE [LARGE SCALE GENOMIC DNA]</scope>
    <source>
        <strain evidence="2">zdho120</strain>
    </source>
</reference>
<gene>
    <name evidence="1" type="ORF">PHMEG_00018059</name>
</gene>